<gene>
    <name evidence="2" type="ORF">LPJ61_004324</name>
</gene>
<name>A0A9W7YAG8_9FUNG</name>
<comment type="caution">
    <text evidence="2">The sequence shown here is derived from an EMBL/GenBank/DDBJ whole genome shotgun (WGS) entry which is preliminary data.</text>
</comment>
<dbReference type="GO" id="GO:0000149">
    <property type="term" value="F:SNARE binding"/>
    <property type="evidence" value="ECO:0007669"/>
    <property type="project" value="TreeGrafter"/>
</dbReference>
<dbReference type="GO" id="GO:0000323">
    <property type="term" value="C:lytic vacuole"/>
    <property type="evidence" value="ECO:0007669"/>
    <property type="project" value="TreeGrafter"/>
</dbReference>
<keyword evidence="1" id="KW-0175">Coiled coil</keyword>
<dbReference type="PANTHER" id="PTHR15157:SF5">
    <property type="entry name" value="UV RADIATION RESISTANCE-ASSOCIATED GENE PROTEIN"/>
    <property type="match status" value="1"/>
</dbReference>
<proteinExistence type="predicted"/>
<accession>A0A9W7YAG8</accession>
<evidence type="ECO:0000256" key="1">
    <source>
        <dbReference type="ARBA" id="ARBA00023054"/>
    </source>
</evidence>
<sequence>MDEQRDRVEARARSVEEAAALRAAVEEGREAQVEALAAGVAPAAAEVRAARLAVQLRQERIILEDMRAMLARQRAAAAREAGEVFPVELDVEGEWTVCGMRIERADRVQGWQIGETAAGLGAVARCVEWVGRCVVAAPLRFPLVPRGSRSAVVGPGGAEWPLFMLRAADRPRMRAAVRMVAVDIEQLLWAFGIGPVDRRDLLPNLTQLLLAIESASFAP</sequence>
<dbReference type="Proteomes" id="UP001143981">
    <property type="component" value="Unassembled WGS sequence"/>
</dbReference>
<dbReference type="AlphaFoldDB" id="A0A9W7YAG8"/>
<dbReference type="PANTHER" id="PTHR15157">
    <property type="entry name" value="UV RADIATION RESISTANCE-ASSOCIATED GENE PROTEIN"/>
    <property type="match status" value="1"/>
</dbReference>
<dbReference type="EMBL" id="JANBOI010000944">
    <property type="protein sequence ID" value="KAJ1727919.1"/>
    <property type="molecule type" value="Genomic_DNA"/>
</dbReference>
<organism evidence="2 3">
    <name type="scientific">Coemansia biformis</name>
    <dbReference type="NCBI Taxonomy" id="1286918"/>
    <lineage>
        <taxon>Eukaryota</taxon>
        <taxon>Fungi</taxon>
        <taxon>Fungi incertae sedis</taxon>
        <taxon>Zoopagomycota</taxon>
        <taxon>Kickxellomycotina</taxon>
        <taxon>Kickxellomycetes</taxon>
        <taxon>Kickxellales</taxon>
        <taxon>Kickxellaceae</taxon>
        <taxon>Coemansia</taxon>
    </lineage>
</organism>
<dbReference type="OrthoDB" id="72772at2759"/>
<dbReference type="GO" id="GO:0035493">
    <property type="term" value="P:SNARE complex assembly"/>
    <property type="evidence" value="ECO:0007669"/>
    <property type="project" value="TreeGrafter"/>
</dbReference>
<keyword evidence="3" id="KW-1185">Reference proteome</keyword>
<evidence type="ECO:0000313" key="2">
    <source>
        <dbReference type="EMBL" id="KAJ1727919.1"/>
    </source>
</evidence>
<dbReference type="GO" id="GO:0005768">
    <property type="term" value="C:endosome"/>
    <property type="evidence" value="ECO:0007669"/>
    <property type="project" value="TreeGrafter"/>
</dbReference>
<reference evidence="2" key="1">
    <citation type="submission" date="2022-07" db="EMBL/GenBank/DDBJ databases">
        <title>Phylogenomic reconstructions and comparative analyses of Kickxellomycotina fungi.</title>
        <authorList>
            <person name="Reynolds N.K."/>
            <person name="Stajich J.E."/>
            <person name="Barry K."/>
            <person name="Grigoriev I.V."/>
            <person name="Crous P."/>
            <person name="Smith M.E."/>
        </authorList>
    </citation>
    <scope>NUCLEOTIDE SEQUENCE</scope>
    <source>
        <strain evidence="2">BCRC 34381</strain>
    </source>
</reference>
<evidence type="ECO:0000313" key="3">
    <source>
        <dbReference type="Proteomes" id="UP001143981"/>
    </source>
</evidence>
<protein>
    <submittedName>
        <fullName evidence="2">Uncharacterized protein</fullName>
    </submittedName>
</protein>